<dbReference type="SMART" id="SM00085">
    <property type="entry name" value="PA2c"/>
    <property type="match status" value="1"/>
</dbReference>
<comment type="catalytic activity">
    <reaction evidence="16">
        <text>1-hexadecanoyl-2-(9Z-octadecenoyl)-sn-glycero-3-phosphoethanolamine + H2O = 1-hexadecanoyl-sn-glycero-3-phosphoethanolamine + (9Z)-octadecenoate + H(+)</text>
        <dbReference type="Rhea" id="RHEA:40911"/>
        <dbReference type="ChEBI" id="CHEBI:15377"/>
        <dbReference type="ChEBI" id="CHEBI:15378"/>
        <dbReference type="ChEBI" id="CHEBI:30823"/>
        <dbReference type="ChEBI" id="CHEBI:73004"/>
        <dbReference type="ChEBI" id="CHEBI:73007"/>
    </reaction>
    <physiologicalReaction direction="left-to-right" evidence="16">
        <dbReference type="Rhea" id="RHEA:40912"/>
    </physiologicalReaction>
</comment>
<evidence type="ECO:0000256" key="8">
    <source>
        <dbReference type="ARBA" id="ARBA00023408"/>
    </source>
</evidence>
<comment type="catalytic activity">
    <reaction evidence="13">
        <text>N-hexadecanoyl-1,2-di-(9Z-octadecenoyl)-sn-glycero-3-phosphoethanolamine + H2O = N-hexadecanoyl-1-(9Z-octadecenoyl)-sn-glycero-3-phosphoethanolamine + (9Z)-octadecenoate + H(+)</text>
        <dbReference type="Rhea" id="RHEA:45424"/>
        <dbReference type="ChEBI" id="CHEBI:15377"/>
        <dbReference type="ChEBI" id="CHEBI:15378"/>
        <dbReference type="ChEBI" id="CHEBI:30823"/>
        <dbReference type="ChEBI" id="CHEBI:78097"/>
        <dbReference type="ChEBI" id="CHEBI:85217"/>
    </reaction>
    <physiologicalReaction direction="left-to-right" evidence="13">
        <dbReference type="Rhea" id="RHEA:45425"/>
    </physiologicalReaction>
</comment>
<sequence length="184" mass="20874">MWEPWACQVRRESWGQGKGWDHLGEGSWPIACSFPYRALNMKALLLLTAIMVIGLLQAHCDLIDFSDMIKYTTGKNALLNYGAYGCHCGLGGKGEPKDATDRCCLAHDCCYRRLEKRKCGTKFLSYKFSMSRGKITCANEDYCQRGVCQCDKIAAYCFARNQKTYSVRYRHYPNLLCKGSKPSC</sequence>
<comment type="catalytic activity">
    <reaction evidence="18">
        <text>1-hexadecanoyl-2-(9Z,12Z-octadecadienoyl)-sn-glycero-3-phosphoethanolamine + H2O = 1-hexadecanoyl-sn-glycero-3-phosphoethanolamine + (9Z,12Z)-octadecadienoate + H(+)</text>
        <dbReference type="Rhea" id="RHEA:40815"/>
        <dbReference type="ChEBI" id="CHEBI:15377"/>
        <dbReference type="ChEBI" id="CHEBI:15378"/>
        <dbReference type="ChEBI" id="CHEBI:30245"/>
        <dbReference type="ChEBI" id="CHEBI:73004"/>
        <dbReference type="ChEBI" id="CHEBI:73008"/>
    </reaction>
    <physiologicalReaction direction="left-to-right" evidence="18">
        <dbReference type="Rhea" id="RHEA:40816"/>
    </physiologicalReaction>
</comment>
<evidence type="ECO:0000256" key="12">
    <source>
        <dbReference type="ARBA" id="ARBA00048080"/>
    </source>
</evidence>
<evidence type="ECO:0000256" key="21">
    <source>
        <dbReference type="PIRSR" id="PIRSR601211-2"/>
    </source>
</evidence>
<keyword evidence="25" id="KW-1133">Transmembrane helix</keyword>
<reference evidence="27" key="3">
    <citation type="submission" date="2025-09" db="UniProtKB">
        <authorList>
            <consortium name="Ensembl"/>
        </authorList>
    </citation>
    <scope>IDENTIFICATION</scope>
    <source>
        <strain evidence="27">Thorbecke</strain>
    </source>
</reference>
<evidence type="ECO:0000256" key="18">
    <source>
        <dbReference type="ARBA" id="ARBA00049039"/>
    </source>
</evidence>
<feature type="transmembrane region" description="Helical" evidence="25">
    <location>
        <begin position="43"/>
        <end position="63"/>
    </location>
</feature>
<keyword evidence="25" id="KW-0472">Membrane</keyword>
<accession>G1U0P3</accession>
<evidence type="ECO:0000256" key="4">
    <source>
        <dbReference type="ARBA" id="ARBA00022525"/>
    </source>
</evidence>
<feature type="domain" description="Phospholipase A2-like central" evidence="26">
    <location>
        <begin position="61"/>
        <end position="178"/>
    </location>
</feature>
<keyword evidence="6 21" id="KW-0106">Calcium</keyword>
<dbReference type="PANTHER" id="PTHR11716">
    <property type="entry name" value="PHOSPHOLIPASE A2 FAMILY MEMBER"/>
    <property type="match status" value="1"/>
</dbReference>
<evidence type="ECO:0000313" key="27">
    <source>
        <dbReference type="Ensembl" id="ENSOCUP00000022924.3"/>
    </source>
</evidence>
<dbReference type="GO" id="GO:0005509">
    <property type="term" value="F:calcium ion binding"/>
    <property type="evidence" value="ECO:0007669"/>
    <property type="project" value="InterPro"/>
</dbReference>
<dbReference type="FunCoup" id="G1U0P3">
    <property type="interactions" value="32"/>
</dbReference>
<evidence type="ECO:0000259" key="26">
    <source>
        <dbReference type="SMART" id="SM00085"/>
    </source>
</evidence>
<evidence type="ECO:0000256" key="23">
    <source>
        <dbReference type="RuleBase" id="RU003654"/>
    </source>
</evidence>
<proteinExistence type="inferred from homology"/>
<dbReference type="HOGENOM" id="CLU_090683_3_0_1"/>
<keyword evidence="28" id="KW-1185">Reference proteome</keyword>
<feature type="binding site" evidence="21">
    <location>
        <position position="108"/>
    </location>
    <ligand>
        <name>Ca(2+)</name>
        <dbReference type="ChEBI" id="CHEBI:29108"/>
    </ligand>
</feature>
<dbReference type="GO" id="GO:0042742">
    <property type="term" value="P:defense response to bacterium"/>
    <property type="evidence" value="ECO:0007669"/>
    <property type="project" value="UniProtKB-KW"/>
</dbReference>
<evidence type="ECO:0000256" key="17">
    <source>
        <dbReference type="ARBA" id="ARBA00048699"/>
    </source>
</evidence>
<evidence type="ECO:0000256" key="25">
    <source>
        <dbReference type="SAM" id="Phobius"/>
    </source>
</evidence>
<comment type="catalytic activity">
    <reaction evidence="24">
        <text>a 1,2-diacyl-sn-glycero-3-phosphocholine + H2O = a 1-acyl-sn-glycero-3-phosphocholine + a fatty acid + H(+)</text>
        <dbReference type="Rhea" id="RHEA:15801"/>
        <dbReference type="ChEBI" id="CHEBI:15377"/>
        <dbReference type="ChEBI" id="CHEBI:15378"/>
        <dbReference type="ChEBI" id="CHEBI:28868"/>
        <dbReference type="ChEBI" id="CHEBI:57643"/>
        <dbReference type="ChEBI" id="CHEBI:58168"/>
        <dbReference type="EC" id="3.1.1.4"/>
    </reaction>
</comment>
<dbReference type="Pfam" id="PF00068">
    <property type="entry name" value="Phospholip_A2_1"/>
    <property type="match status" value="1"/>
</dbReference>
<comment type="catalytic activity">
    <reaction evidence="8">
        <text>1-hexadecanoyl-2-(9Z,12Z-octadecadienoyl)-sn-glycero-3-phosphocholine + H2O = (9Z,12Z)-octadecadienoate + 1-hexadecanoyl-sn-glycero-3-phosphocholine + H(+)</text>
        <dbReference type="Rhea" id="RHEA:40811"/>
        <dbReference type="ChEBI" id="CHEBI:15377"/>
        <dbReference type="ChEBI" id="CHEBI:15378"/>
        <dbReference type="ChEBI" id="CHEBI:30245"/>
        <dbReference type="ChEBI" id="CHEBI:72998"/>
        <dbReference type="ChEBI" id="CHEBI:73002"/>
    </reaction>
    <physiologicalReaction direction="left-to-right" evidence="8">
        <dbReference type="Rhea" id="RHEA:40812"/>
    </physiologicalReaction>
</comment>
<comment type="catalytic activity">
    <reaction evidence="12">
        <text>1,2-dihexadecanoyl-sn-glycero-3-phospho-(1'-sn-glycerol) + H2O = 1-hexadecanoyl-sn-glycero-3-phospho-(1'-sn-glycerol) + hexadecanoate + H(+)</text>
        <dbReference type="Rhea" id="RHEA:45472"/>
        <dbReference type="ChEBI" id="CHEBI:7896"/>
        <dbReference type="ChEBI" id="CHEBI:15377"/>
        <dbReference type="ChEBI" id="CHEBI:15378"/>
        <dbReference type="ChEBI" id="CHEBI:72829"/>
        <dbReference type="ChEBI" id="CHEBI:75158"/>
    </reaction>
    <physiologicalReaction direction="left-to-right" evidence="12">
        <dbReference type="Rhea" id="RHEA:45473"/>
    </physiologicalReaction>
</comment>
<organism evidence="27 28">
    <name type="scientific">Oryctolagus cuniculus</name>
    <name type="common">Rabbit</name>
    <dbReference type="NCBI Taxonomy" id="9986"/>
    <lineage>
        <taxon>Eukaryota</taxon>
        <taxon>Metazoa</taxon>
        <taxon>Chordata</taxon>
        <taxon>Craniata</taxon>
        <taxon>Vertebrata</taxon>
        <taxon>Euteleostomi</taxon>
        <taxon>Mammalia</taxon>
        <taxon>Eutheria</taxon>
        <taxon>Euarchontoglires</taxon>
        <taxon>Glires</taxon>
        <taxon>Lagomorpha</taxon>
        <taxon>Leporidae</taxon>
        <taxon>Oryctolagus</taxon>
    </lineage>
</organism>
<keyword evidence="7 22" id="KW-1015">Disulfide bond</keyword>
<keyword evidence="24" id="KW-0443">Lipid metabolism</keyword>
<dbReference type="EMBL" id="AAGW02059957">
    <property type="status" value="NOT_ANNOTATED_CDS"/>
    <property type="molecule type" value="Genomic_DNA"/>
</dbReference>
<feature type="active site" evidence="20">
    <location>
        <position position="151"/>
    </location>
</feature>
<dbReference type="GO" id="GO:0031640">
    <property type="term" value="P:killing of cells of another organism"/>
    <property type="evidence" value="ECO:0007669"/>
    <property type="project" value="UniProtKB-KW"/>
</dbReference>
<dbReference type="GO" id="GO:0016042">
    <property type="term" value="P:lipid catabolic process"/>
    <property type="evidence" value="ECO:0007669"/>
    <property type="project" value="InterPro"/>
</dbReference>
<feature type="active site" evidence="20">
    <location>
        <position position="107"/>
    </location>
</feature>
<dbReference type="Ensembl" id="ENSOCUT00000026395.3">
    <property type="protein sequence ID" value="ENSOCUP00000022924.3"/>
    <property type="gene ID" value="ENSOCUG00000006578.3"/>
</dbReference>
<evidence type="ECO:0000256" key="20">
    <source>
        <dbReference type="PIRSR" id="PIRSR601211-1"/>
    </source>
</evidence>
<keyword evidence="5" id="KW-0081">Bacteriolytic enzyme</keyword>
<dbReference type="GO" id="GO:0047498">
    <property type="term" value="F:calcium-dependent phospholipase A2 activity"/>
    <property type="evidence" value="ECO:0007669"/>
    <property type="project" value="TreeGrafter"/>
</dbReference>
<dbReference type="InParanoid" id="G1U0P3"/>
<evidence type="ECO:0000256" key="13">
    <source>
        <dbReference type="ARBA" id="ARBA00048221"/>
    </source>
</evidence>
<dbReference type="GO" id="GO:0006644">
    <property type="term" value="P:phospholipid metabolic process"/>
    <property type="evidence" value="ECO:0007669"/>
    <property type="project" value="InterPro"/>
</dbReference>
<dbReference type="InterPro" id="IPR016090">
    <property type="entry name" value="PLA2-like_dom"/>
</dbReference>
<keyword evidence="25" id="KW-0812">Transmembrane</keyword>
<evidence type="ECO:0000256" key="10">
    <source>
        <dbReference type="ARBA" id="ARBA00036775"/>
    </source>
</evidence>
<feature type="disulfide bond" evidence="22">
    <location>
        <begin position="119"/>
        <end position="143"/>
    </location>
</feature>
<dbReference type="GO" id="GO:0042130">
    <property type="term" value="P:negative regulation of T cell proliferation"/>
    <property type="evidence" value="ECO:0007669"/>
    <property type="project" value="TreeGrafter"/>
</dbReference>
<evidence type="ECO:0000256" key="24">
    <source>
        <dbReference type="RuleBase" id="RU361236"/>
    </source>
</evidence>
<dbReference type="Gene3D" id="1.20.90.10">
    <property type="entry name" value="Phospholipase A2 domain"/>
    <property type="match status" value="1"/>
</dbReference>
<feature type="disulfide bond" evidence="22">
    <location>
        <begin position="110"/>
        <end position="150"/>
    </location>
</feature>
<feature type="disulfide bond" evidence="22">
    <location>
        <begin position="137"/>
        <end position="148"/>
    </location>
</feature>
<evidence type="ECO:0000256" key="3">
    <source>
        <dbReference type="ARBA" id="ARBA00007056"/>
    </source>
</evidence>
<evidence type="ECO:0000256" key="6">
    <source>
        <dbReference type="ARBA" id="ARBA00022837"/>
    </source>
</evidence>
<dbReference type="CDD" id="cd00125">
    <property type="entry name" value="PLA2c"/>
    <property type="match status" value="1"/>
</dbReference>
<keyword evidence="4 24" id="KW-0964">Secreted</keyword>
<feature type="disulfide bond" evidence="22">
    <location>
        <begin position="109"/>
        <end position="184"/>
    </location>
</feature>
<evidence type="ECO:0000256" key="19">
    <source>
        <dbReference type="ARBA" id="ARBA00049282"/>
    </source>
</evidence>
<evidence type="ECO:0000256" key="1">
    <source>
        <dbReference type="ARBA" id="ARBA00004450"/>
    </source>
</evidence>
<dbReference type="SUPFAM" id="SSF48619">
    <property type="entry name" value="Phospholipase A2, PLA2"/>
    <property type="match status" value="1"/>
</dbReference>
<evidence type="ECO:0000256" key="2">
    <source>
        <dbReference type="ARBA" id="ARBA00004613"/>
    </source>
</evidence>
<comment type="catalytic activity">
    <reaction evidence="11">
        <text>1-hexadecanoyl-2-(9Z-octadecenoyl)-sn-glycero-3-phospho-(1'-sn-glycerol) + H2O = 1-hexadecanoyl-sn-glycero-3-phospho-(1'-sn-glycerol) + (9Z)-octadecenoate + H(+)</text>
        <dbReference type="Rhea" id="RHEA:40919"/>
        <dbReference type="ChEBI" id="CHEBI:15377"/>
        <dbReference type="ChEBI" id="CHEBI:15378"/>
        <dbReference type="ChEBI" id="CHEBI:30823"/>
        <dbReference type="ChEBI" id="CHEBI:72841"/>
        <dbReference type="ChEBI" id="CHEBI:75158"/>
    </reaction>
    <physiologicalReaction direction="left-to-right" evidence="11">
        <dbReference type="Rhea" id="RHEA:40920"/>
    </physiologicalReaction>
</comment>
<dbReference type="GO" id="GO:0050482">
    <property type="term" value="P:arachidonate secretion"/>
    <property type="evidence" value="ECO:0007669"/>
    <property type="project" value="InterPro"/>
</dbReference>
<comment type="similarity">
    <text evidence="3 23">Belongs to the phospholipase A2 family.</text>
</comment>
<dbReference type="InterPro" id="IPR036444">
    <property type="entry name" value="PLipase_A2_dom_sf"/>
</dbReference>
<evidence type="ECO:0000256" key="22">
    <source>
        <dbReference type="PIRSR" id="PIRSR601211-3"/>
    </source>
</evidence>
<dbReference type="InterPro" id="IPR001211">
    <property type="entry name" value="PLA2"/>
</dbReference>
<feature type="binding site" evidence="21">
    <location>
        <position position="91"/>
    </location>
    <ligand>
        <name>Ca(2+)</name>
        <dbReference type="ChEBI" id="CHEBI:29108"/>
    </ligand>
</feature>
<dbReference type="GO" id="GO:0005543">
    <property type="term" value="F:phospholipid binding"/>
    <property type="evidence" value="ECO:0007669"/>
    <property type="project" value="TreeGrafter"/>
</dbReference>
<dbReference type="InterPro" id="IPR033113">
    <property type="entry name" value="PLA2_histidine"/>
</dbReference>
<comment type="cofactor">
    <cofactor evidence="21">
        <name>Ca(2+)</name>
        <dbReference type="ChEBI" id="CHEBI:29108"/>
    </cofactor>
    <text evidence="21">Binds 1 Ca(2+) ion per subunit.</text>
</comment>
<evidence type="ECO:0000256" key="7">
    <source>
        <dbReference type="ARBA" id="ARBA00023157"/>
    </source>
</evidence>
<evidence type="ECO:0000256" key="15">
    <source>
        <dbReference type="ARBA" id="ARBA00048541"/>
    </source>
</evidence>
<dbReference type="InterPro" id="IPR033112">
    <property type="entry name" value="PLA2_Asp_AS"/>
</dbReference>
<reference evidence="27 28" key="1">
    <citation type="journal article" date="2011" name="Nature">
        <title>A high-resolution map of human evolutionary constraint using 29 mammals.</title>
        <authorList>
            <person name="Lindblad-Toh K."/>
            <person name="Garber M."/>
            <person name="Zuk O."/>
            <person name="Lin M.F."/>
            <person name="Parker B.J."/>
            <person name="Washietl S."/>
            <person name="Kheradpour P."/>
            <person name="Ernst J."/>
            <person name="Jordan G."/>
            <person name="Mauceli E."/>
            <person name="Ward L.D."/>
            <person name="Lowe C.B."/>
            <person name="Holloway A.K."/>
            <person name="Clamp M."/>
            <person name="Gnerre S."/>
            <person name="Alfoldi J."/>
            <person name="Beal K."/>
            <person name="Chang J."/>
            <person name="Clawson H."/>
            <person name="Cuff J."/>
            <person name="Di Palma F."/>
            <person name="Fitzgerald S."/>
            <person name="Flicek P."/>
            <person name="Guttman M."/>
            <person name="Hubisz M.J."/>
            <person name="Jaffe D.B."/>
            <person name="Jungreis I."/>
            <person name="Kent W.J."/>
            <person name="Kostka D."/>
            <person name="Lara M."/>
            <person name="Martins A.L."/>
            <person name="Massingham T."/>
            <person name="Moltke I."/>
            <person name="Raney B.J."/>
            <person name="Rasmussen M.D."/>
            <person name="Robinson J."/>
            <person name="Stark A."/>
            <person name="Vilella A.J."/>
            <person name="Wen J."/>
            <person name="Xie X."/>
            <person name="Zody M.C."/>
            <person name="Baldwin J."/>
            <person name="Bloom T."/>
            <person name="Chin C.W."/>
            <person name="Heiman D."/>
            <person name="Nicol R."/>
            <person name="Nusbaum C."/>
            <person name="Young S."/>
            <person name="Wilkinson J."/>
            <person name="Worley K.C."/>
            <person name="Kovar C.L."/>
            <person name="Muzny D.M."/>
            <person name="Gibbs R.A."/>
            <person name="Cree A."/>
            <person name="Dihn H.H."/>
            <person name="Fowler G."/>
            <person name="Jhangiani S."/>
            <person name="Joshi V."/>
            <person name="Lee S."/>
            <person name="Lewis L.R."/>
            <person name="Nazareth L.V."/>
            <person name="Okwuonu G."/>
            <person name="Santibanez J."/>
            <person name="Warren W.C."/>
            <person name="Mardis E.R."/>
            <person name="Weinstock G.M."/>
            <person name="Wilson R.K."/>
            <person name="Delehaunty K."/>
            <person name="Dooling D."/>
            <person name="Fronik C."/>
            <person name="Fulton L."/>
            <person name="Fulton B."/>
            <person name="Graves T."/>
            <person name="Minx P."/>
            <person name="Sodergren E."/>
            <person name="Birney E."/>
            <person name="Margulies E.H."/>
            <person name="Herrero J."/>
            <person name="Green E.D."/>
            <person name="Haussler D."/>
            <person name="Siepel A."/>
            <person name="Goldman N."/>
            <person name="Pollard K.S."/>
            <person name="Pedersen J.S."/>
            <person name="Lander E.S."/>
            <person name="Kellis M."/>
        </authorList>
    </citation>
    <scope>NUCLEOTIDE SEQUENCE [LARGE SCALE GENOMIC DNA]</scope>
    <source>
        <strain evidence="27 28">Thorbecke inbred</strain>
    </source>
</reference>
<dbReference type="EC" id="3.1.1.4" evidence="24"/>
<comment type="catalytic activity">
    <reaction evidence="14">
        <text>1,2-dihexadecanoyl-sn-glycero-3-phosphocholine + H2O = 1-hexadecanoyl-sn-glycero-3-phosphocholine + hexadecanoate + H(+)</text>
        <dbReference type="Rhea" id="RHEA:41223"/>
        <dbReference type="ChEBI" id="CHEBI:7896"/>
        <dbReference type="ChEBI" id="CHEBI:15377"/>
        <dbReference type="ChEBI" id="CHEBI:15378"/>
        <dbReference type="ChEBI" id="CHEBI:72998"/>
        <dbReference type="ChEBI" id="CHEBI:72999"/>
    </reaction>
    <physiologicalReaction direction="left-to-right" evidence="14">
        <dbReference type="Rhea" id="RHEA:41224"/>
    </physiologicalReaction>
</comment>
<comment type="catalytic activity">
    <reaction evidence="19">
        <text>1-hexadecanoyl-2-(9Z-octadecenoyl)-sn-glycero-3-phosphoglycerol + H2O = 1-hexadecanoyl-sn-glycero-3-phosphoglycerol + (9Z)-octadecenoate + H(+)</text>
        <dbReference type="Rhea" id="RHEA:44524"/>
        <dbReference type="ChEBI" id="CHEBI:15377"/>
        <dbReference type="ChEBI" id="CHEBI:15378"/>
        <dbReference type="ChEBI" id="CHEBI:30823"/>
        <dbReference type="ChEBI" id="CHEBI:84472"/>
        <dbReference type="ChEBI" id="CHEBI:84475"/>
    </reaction>
    <physiologicalReaction direction="left-to-right" evidence="19">
        <dbReference type="Rhea" id="RHEA:44525"/>
    </physiologicalReaction>
</comment>
<dbReference type="FunFam" id="1.20.90.10:FF:000001">
    <property type="entry name" value="Basic phospholipase A2 homolog"/>
    <property type="match status" value="1"/>
</dbReference>
<dbReference type="SMR" id="G1U0P3"/>
<dbReference type="GO" id="GO:0005576">
    <property type="term" value="C:extracellular region"/>
    <property type="evidence" value="ECO:0007669"/>
    <property type="project" value="UniProtKB-SubCell"/>
</dbReference>
<evidence type="ECO:0000256" key="5">
    <source>
        <dbReference type="ARBA" id="ARBA00022638"/>
    </source>
</evidence>
<dbReference type="PROSITE" id="PS00118">
    <property type="entry name" value="PA2_HIS"/>
    <property type="match status" value="1"/>
</dbReference>
<feature type="disulfide bond" evidence="22">
    <location>
        <begin position="103"/>
        <end position="157"/>
    </location>
</feature>
<comment type="catalytic activity">
    <reaction evidence="9">
        <text>1-hexadecanoyl-2-(4Z,7Z,10Z,13Z,16Z,19Z-docosahexaenoyl)-sn-glycero-3-phosphocholine + H2O = (4Z,7Z,10Z,13Z,16Z,19Z)-docosahexaenoate + 1-hexadecanoyl-sn-glycero-3-phosphocholine + H(+)</text>
        <dbReference type="Rhea" id="RHEA:41231"/>
        <dbReference type="ChEBI" id="CHEBI:15377"/>
        <dbReference type="ChEBI" id="CHEBI:15378"/>
        <dbReference type="ChEBI" id="CHEBI:72998"/>
        <dbReference type="ChEBI" id="CHEBI:74963"/>
        <dbReference type="ChEBI" id="CHEBI:77016"/>
    </reaction>
    <physiologicalReaction direction="left-to-right" evidence="9">
        <dbReference type="Rhea" id="RHEA:41232"/>
    </physiologicalReaction>
</comment>
<evidence type="ECO:0000256" key="14">
    <source>
        <dbReference type="ARBA" id="ARBA00048227"/>
    </source>
</evidence>
<dbReference type="Proteomes" id="UP000001811">
    <property type="component" value="Chromosome 13"/>
</dbReference>
<dbReference type="eggNOG" id="KOG4087">
    <property type="taxonomic scope" value="Eukaryota"/>
</dbReference>
<name>G1U0P3_RABIT</name>
<comment type="catalytic activity">
    <reaction evidence="10">
        <text>a 1,2-diacyl-sn-glycero-3-phosphoethanolamine + H2O = a 1-acyl-sn-glycero-3-phosphoethanolamine + a fatty acid + H(+)</text>
        <dbReference type="Rhea" id="RHEA:44604"/>
        <dbReference type="ChEBI" id="CHEBI:15377"/>
        <dbReference type="ChEBI" id="CHEBI:15378"/>
        <dbReference type="ChEBI" id="CHEBI:28868"/>
        <dbReference type="ChEBI" id="CHEBI:64381"/>
        <dbReference type="ChEBI" id="CHEBI:64612"/>
    </reaction>
    <physiologicalReaction direction="left-to-right" evidence="10">
        <dbReference type="Rhea" id="RHEA:44605"/>
    </physiologicalReaction>
</comment>
<evidence type="ECO:0000256" key="11">
    <source>
        <dbReference type="ARBA" id="ARBA00048015"/>
    </source>
</evidence>
<dbReference type="PANTHER" id="PTHR11716:SF9">
    <property type="entry name" value="PHOSPHOLIPASE A2, MEMBRANE ASSOCIATED"/>
    <property type="match status" value="1"/>
</dbReference>
<feature type="disulfide bond" evidence="22">
    <location>
        <begin position="88"/>
        <end position="104"/>
    </location>
</feature>
<keyword evidence="24" id="KW-0378">Hydrolase</keyword>
<dbReference type="GeneTree" id="ENSGT00940000155096"/>
<dbReference type="ExpressionAtlas" id="G1U0P3">
    <property type="expression patterns" value="baseline"/>
</dbReference>
<evidence type="ECO:0000313" key="28">
    <source>
        <dbReference type="Proteomes" id="UP000001811"/>
    </source>
</evidence>
<dbReference type="PaxDb" id="9986-ENSOCUP00000022924"/>
<dbReference type="PROSITE" id="PS00119">
    <property type="entry name" value="PA2_ASP"/>
    <property type="match status" value="1"/>
</dbReference>
<dbReference type="PRINTS" id="PR00389">
    <property type="entry name" value="PHPHLIPASEA2"/>
</dbReference>
<dbReference type="GO" id="GO:0005741">
    <property type="term" value="C:mitochondrial outer membrane"/>
    <property type="evidence" value="ECO:0007669"/>
    <property type="project" value="UniProtKB-SubCell"/>
</dbReference>
<protein>
    <recommendedName>
        <fullName evidence="24">Phospholipase A2</fullName>
        <ecNumber evidence="24">3.1.1.4</ecNumber>
    </recommendedName>
</protein>
<feature type="binding site" evidence="21">
    <location>
        <position position="89"/>
    </location>
    <ligand>
        <name>Ca(2+)</name>
        <dbReference type="ChEBI" id="CHEBI:29108"/>
    </ligand>
</feature>
<dbReference type="AlphaFoldDB" id="G1U0P3"/>
<feature type="disulfide bond" evidence="22">
    <location>
        <begin position="86"/>
        <end position="177"/>
    </location>
</feature>
<reference evidence="27" key="2">
    <citation type="submission" date="2025-08" db="UniProtKB">
        <authorList>
            <consortium name="Ensembl"/>
        </authorList>
    </citation>
    <scope>IDENTIFICATION</scope>
    <source>
        <strain evidence="27">Thorbecke</strain>
    </source>
</reference>
<evidence type="ECO:0000256" key="9">
    <source>
        <dbReference type="ARBA" id="ARBA00036719"/>
    </source>
</evidence>
<comment type="catalytic activity">
    <reaction evidence="15">
        <text>1-hexadecanoyl-2-(5Z,8Z,11Z,14Z-eicosatetraenoyl)-sn-glycero-3-phosphoethanolamine + H2O = 1-hexadecanoyl-sn-glycero-3-phosphoethanolamine + (5Z,8Z,11Z,14Z)-eicosatetraenoate + H(+)</text>
        <dbReference type="Rhea" id="RHEA:40431"/>
        <dbReference type="ChEBI" id="CHEBI:15377"/>
        <dbReference type="ChEBI" id="CHEBI:15378"/>
        <dbReference type="ChEBI" id="CHEBI:32395"/>
        <dbReference type="ChEBI" id="CHEBI:73004"/>
        <dbReference type="ChEBI" id="CHEBI:73009"/>
    </reaction>
    <physiologicalReaction direction="left-to-right" evidence="15">
        <dbReference type="Rhea" id="RHEA:40432"/>
    </physiologicalReaction>
</comment>
<comment type="catalytic activity">
    <reaction evidence="17">
        <text>1-hexadecanoyl-2-(9Z-octadecenoyl)-sn-glycero-3-phosphocholine + H2O = 1-hexadecanoyl-sn-glycero-3-phosphocholine + (9Z)-octadecenoate + H(+)</text>
        <dbReference type="Rhea" id="RHEA:38779"/>
        <dbReference type="ChEBI" id="CHEBI:15377"/>
        <dbReference type="ChEBI" id="CHEBI:15378"/>
        <dbReference type="ChEBI" id="CHEBI:30823"/>
        <dbReference type="ChEBI" id="CHEBI:72998"/>
        <dbReference type="ChEBI" id="CHEBI:73001"/>
    </reaction>
    <physiologicalReaction direction="left-to-right" evidence="17">
        <dbReference type="Rhea" id="RHEA:38780"/>
    </physiologicalReaction>
</comment>
<evidence type="ECO:0000256" key="16">
    <source>
        <dbReference type="ARBA" id="ARBA00048613"/>
    </source>
</evidence>
<dbReference type="STRING" id="9986.ENSOCUP00000022924"/>
<dbReference type="Bgee" id="ENSOCUG00000006578">
    <property type="expression patterns" value="Expressed in liver and 3 other cell types or tissues"/>
</dbReference>
<comment type="subcellular location">
    <subcellularLocation>
        <location evidence="1">Mitochondrion outer membrane</location>
        <topology evidence="1">Peripheral membrane protein</topology>
    </subcellularLocation>
    <subcellularLocation>
        <location evidence="2 24">Secreted</location>
    </subcellularLocation>
</comment>
<keyword evidence="21" id="KW-0479">Metal-binding</keyword>
<keyword evidence="5" id="KW-0929">Antimicrobial</keyword>